<reference evidence="3 4" key="1">
    <citation type="submission" date="2016-07" db="EMBL/GenBank/DDBJ databases">
        <title>Pervasive Adenine N6-methylation of Active Genes in Fungi.</title>
        <authorList>
            <consortium name="DOE Joint Genome Institute"/>
            <person name="Mondo S.J."/>
            <person name="Dannebaum R.O."/>
            <person name="Kuo R.C."/>
            <person name="Labutti K."/>
            <person name="Haridas S."/>
            <person name="Kuo A."/>
            <person name="Salamov A."/>
            <person name="Ahrendt S.R."/>
            <person name="Lipzen A."/>
            <person name="Sullivan W."/>
            <person name="Andreopoulos W.B."/>
            <person name="Clum A."/>
            <person name="Lindquist E."/>
            <person name="Daum C."/>
            <person name="Ramamoorthy G.K."/>
            <person name="Gryganskyi A."/>
            <person name="Culley D."/>
            <person name="Magnuson J.K."/>
            <person name="James T.Y."/>
            <person name="O'Malley M.A."/>
            <person name="Stajich J.E."/>
            <person name="Spatafora J.W."/>
            <person name="Visel A."/>
            <person name="Grigoriev I.V."/>
        </authorList>
    </citation>
    <scope>NUCLEOTIDE SEQUENCE [LARGE SCALE GENOMIC DNA]</scope>
    <source>
        <strain evidence="3 4">NRRL 1336</strain>
    </source>
</reference>
<dbReference type="EMBL" id="MCGE01000040">
    <property type="protein sequence ID" value="ORZ06198.1"/>
    <property type="molecule type" value="Genomic_DNA"/>
</dbReference>
<dbReference type="AlphaFoldDB" id="A0A1X2HZQ7"/>
<evidence type="ECO:0000313" key="3">
    <source>
        <dbReference type="EMBL" id="ORZ06198.1"/>
    </source>
</evidence>
<evidence type="ECO:0000313" key="4">
    <source>
        <dbReference type="Proteomes" id="UP000193560"/>
    </source>
</evidence>
<comment type="caution">
    <text evidence="3">The sequence shown here is derived from an EMBL/GenBank/DDBJ whole genome shotgun (WGS) entry which is preliminary data.</text>
</comment>
<evidence type="ECO:0000256" key="2">
    <source>
        <dbReference type="SAM" id="SignalP"/>
    </source>
</evidence>
<keyword evidence="4" id="KW-1185">Reference proteome</keyword>
<keyword evidence="2" id="KW-0732">Signal</keyword>
<proteinExistence type="predicted"/>
<accession>A0A1X2HZQ7</accession>
<organism evidence="3 4">
    <name type="scientific">Absidia repens</name>
    <dbReference type="NCBI Taxonomy" id="90262"/>
    <lineage>
        <taxon>Eukaryota</taxon>
        <taxon>Fungi</taxon>
        <taxon>Fungi incertae sedis</taxon>
        <taxon>Mucoromycota</taxon>
        <taxon>Mucoromycotina</taxon>
        <taxon>Mucoromycetes</taxon>
        <taxon>Mucorales</taxon>
        <taxon>Cunninghamellaceae</taxon>
        <taxon>Absidia</taxon>
    </lineage>
</organism>
<name>A0A1X2HZQ7_9FUNG</name>
<feature type="chain" id="PRO_5012733270" evidence="2">
    <location>
        <begin position="20"/>
        <end position="156"/>
    </location>
</feature>
<dbReference type="Proteomes" id="UP000193560">
    <property type="component" value="Unassembled WGS sequence"/>
</dbReference>
<protein>
    <submittedName>
        <fullName evidence="3">Uncharacterized protein</fullName>
    </submittedName>
</protein>
<feature type="signal peptide" evidence="2">
    <location>
        <begin position="1"/>
        <end position="19"/>
    </location>
</feature>
<feature type="region of interest" description="Disordered" evidence="1">
    <location>
        <begin position="24"/>
        <end position="47"/>
    </location>
</feature>
<evidence type="ECO:0000256" key="1">
    <source>
        <dbReference type="SAM" id="MobiDB-lite"/>
    </source>
</evidence>
<sequence length="156" mass="16533">MKWMVLFFVMTTTLGPAQGLHGNMGPSQGGGVTDILSNVPPPVPNQNGSPPLLVTYEGHPQPDYVAYGQCFPARKDGKLITSGRAAQLTSCITYADTTCTQIKAPVTFPLPPAVDTDNVLGLFTVGGQSFVCHPVTLKSILDHPQHLKEKPAPAVP</sequence>
<gene>
    <name evidence="3" type="ORF">BCR42DRAFT_427312</name>
</gene>